<dbReference type="GO" id="GO:0031380">
    <property type="term" value="C:nuclear RNA-directed RNA polymerase complex"/>
    <property type="evidence" value="ECO:0007669"/>
    <property type="project" value="TreeGrafter"/>
</dbReference>
<name>A0A091FZT0_CUCCA</name>
<dbReference type="GO" id="GO:0031048">
    <property type="term" value="P:regulatory ncRNA-mediated heterochromatin formation"/>
    <property type="evidence" value="ECO:0007669"/>
    <property type="project" value="TreeGrafter"/>
</dbReference>
<dbReference type="EMBL" id="KL447510">
    <property type="protein sequence ID" value="KFO74299.1"/>
    <property type="molecule type" value="Genomic_DNA"/>
</dbReference>
<keyword evidence="3" id="KW-0479">Metal-binding</keyword>
<evidence type="ECO:0000256" key="5">
    <source>
        <dbReference type="ARBA" id="ARBA00022771"/>
    </source>
</evidence>
<dbReference type="FunFam" id="3.40.50.300:FF:000742">
    <property type="entry name" value="NFX1-type zinc finger-containing protein 1"/>
    <property type="match status" value="1"/>
</dbReference>
<dbReference type="SMART" id="SM00438">
    <property type="entry name" value="ZnF_NFX"/>
    <property type="match status" value="4"/>
</dbReference>
<dbReference type="PANTHER" id="PTHR10887">
    <property type="entry name" value="DNA2/NAM7 HELICASE FAMILY"/>
    <property type="match status" value="1"/>
</dbReference>
<dbReference type="STRING" id="55661.A0A091FZT0"/>
<dbReference type="Pfam" id="PF20173">
    <property type="entry name" value="ZnF_RZ-type"/>
    <property type="match status" value="1"/>
</dbReference>
<dbReference type="InterPro" id="IPR045055">
    <property type="entry name" value="DNA2/NAM7-like"/>
</dbReference>
<protein>
    <submittedName>
        <fullName evidence="10">NFX1-type zinc finger-containing protein 1</fullName>
    </submittedName>
</protein>
<feature type="non-terminal residue" evidence="10">
    <location>
        <position position="1"/>
    </location>
</feature>
<dbReference type="FunFam" id="3.40.50.300:FF:001140">
    <property type="entry name" value="Zinc finger NFX1-type containing 1"/>
    <property type="match status" value="1"/>
</dbReference>
<evidence type="ECO:0000313" key="11">
    <source>
        <dbReference type="Proteomes" id="UP000053760"/>
    </source>
</evidence>
<keyword evidence="6" id="KW-0862">Zinc</keyword>
<feature type="compositionally biased region" description="Basic and acidic residues" evidence="8">
    <location>
        <begin position="18"/>
        <end position="34"/>
    </location>
</feature>
<keyword evidence="4" id="KW-0677">Repeat</keyword>
<dbReference type="CDD" id="cd06008">
    <property type="entry name" value="NF-X1-zinc-finger"/>
    <property type="match status" value="2"/>
</dbReference>
<dbReference type="InterPro" id="IPR000967">
    <property type="entry name" value="Znf_NFX1"/>
</dbReference>
<dbReference type="InterPro" id="IPR046439">
    <property type="entry name" value="ZF_RZ_dom"/>
</dbReference>
<dbReference type="PANTHER" id="PTHR10887:SF341">
    <property type="entry name" value="NFX1-TYPE ZINC FINGER-CONTAINING PROTEIN 1"/>
    <property type="match status" value="1"/>
</dbReference>
<dbReference type="InterPro" id="IPR041679">
    <property type="entry name" value="DNA2/NAM7-like_C"/>
</dbReference>
<evidence type="ECO:0000259" key="9">
    <source>
        <dbReference type="PROSITE" id="PS51981"/>
    </source>
</evidence>
<feature type="domain" description="RZ-type" evidence="9">
    <location>
        <begin position="1714"/>
        <end position="1783"/>
    </location>
</feature>
<dbReference type="CDD" id="cd18808">
    <property type="entry name" value="SF1_C_Upf1"/>
    <property type="match status" value="1"/>
</dbReference>
<dbReference type="Proteomes" id="UP000053760">
    <property type="component" value="Unassembled WGS sequence"/>
</dbReference>
<comment type="subcellular location">
    <subcellularLocation>
        <location evidence="1">Cytoplasm</location>
    </subcellularLocation>
</comment>
<dbReference type="InterPro" id="IPR041677">
    <property type="entry name" value="DNA2/NAM7_AAA_11"/>
</dbReference>
<dbReference type="SUPFAM" id="SSF52540">
    <property type="entry name" value="P-loop containing nucleoside triphosphate hydrolases"/>
    <property type="match status" value="1"/>
</dbReference>
<dbReference type="Gene3D" id="3.40.50.300">
    <property type="entry name" value="P-loop containing nucleotide triphosphate hydrolases"/>
    <property type="match status" value="3"/>
</dbReference>
<dbReference type="GO" id="GO:0004386">
    <property type="term" value="F:helicase activity"/>
    <property type="evidence" value="ECO:0007669"/>
    <property type="project" value="InterPro"/>
</dbReference>
<dbReference type="Pfam" id="PF25396">
    <property type="entry name" value="ZNFX1"/>
    <property type="match status" value="1"/>
</dbReference>
<evidence type="ECO:0000256" key="7">
    <source>
        <dbReference type="ARBA" id="ARBA00022859"/>
    </source>
</evidence>
<evidence type="ECO:0000256" key="2">
    <source>
        <dbReference type="ARBA" id="ARBA00022490"/>
    </source>
</evidence>
<evidence type="ECO:0000256" key="8">
    <source>
        <dbReference type="SAM" id="MobiDB-lite"/>
    </source>
</evidence>
<dbReference type="InterPro" id="IPR027417">
    <property type="entry name" value="P-loop_NTPase"/>
</dbReference>
<dbReference type="PROSITE" id="PS51981">
    <property type="entry name" value="ZF_RZ"/>
    <property type="match status" value="1"/>
</dbReference>
<proteinExistence type="predicted"/>
<feature type="region of interest" description="Disordered" evidence="8">
    <location>
        <begin position="1"/>
        <end position="48"/>
    </location>
</feature>
<dbReference type="GO" id="GO:0008270">
    <property type="term" value="F:zinc ion binding"/>
    <property type="evidence" value="ECO:0007669"/>
    <property type="project" value="UniProtKB-KW"/>
</dbReference>
<evidence type="ECO:0000256" key="4">
    <source>
        <dbReference type="ARBA" id="ARBA00022737"/>
    </source>
</evidence>
<organism evidence="10 11">
    <name type="scientific">Cuculus canorus</name>
    <name type="common">Common cuckoo</name>
    <dbReference type="NCBI Taxonomy" id="55661"/>
    <lineage>
        <taxon>Eukaryota</taxon>
        <taxon>Metazoa</taxon>
        <taxon>Chordata</taxon>
        <taxon>Craniata</taxon>
        <taxon>Vertebrata</taxon>
        <taxon>Euteleostomi</taxon>
        <taxon>Archelosauria</taxon>
        <taxon>Archosauria</taxon>
        <taxon>Dinosauria</taxon>
        <taxon>Saurischia</taxon>
        <taxon>Theropoda</taxon>
        <taxon>Coelurosauria</taxon>
        <taxon>Aves</taxon>
        <taxon>Neognathae</taxon>
        <taxon>Neoaves</taxon>
        <taxon>Otidimorphae</taxon>
        <taxon>Cuculiformes</taxon>
        <taxon>Cuculidae</taxon>
        <taxon>Cuculus</taxon>
    </lineage>
</organism>
<evidence type="ECO:0000256" key="6">
    <source>
        <dbReference type="ARBA" id="ARBA00022833"/>
    </source>
</evidence>
<dbReference type="CDD" id="cd17936">
    <property type="entry name" value="EEXXEc_NFX1"/>
    <property type="match status" value="1"/>
</dbReference>
<accession>A0A091FZT0</accession>
<dbReference type="GO" id="GO:0005737">
    <property type="term" value="C:cytoplasm"/>
    <property type="evidence" value="ECO:0007669"/>
    <property type="project" value="UniProtKB-SubCell"/>
</dbReference>
<dbReference type="InterPro" id="IPR057373">
    <property type="entry name" value="ZNFX1"/>
</dbReference>
<keyword evidence="7" id="KW-0391">Immunity</keyword>
<evidence type="ECO:0000313" key="10">
    <source>
        <dbReference type="EMBL" id="KFO74299.1"/>
    </source>
</evidence>
<gene>
    <name evidence="10" type="ORF">N303_13181</name>
</gene>
<reference evidence="10 11" key="1">
    <citation type="submission" date="2014-04" db="EMBL/GenBank/DDBJ databases">
        <title>Genome evolution of avian class.</title>
        <authorList>
            <person name="Zhang G."/>
            <person name="Li C."/>
        </authorList>
    </citation>
    <scope>NUCLEOTIDE SEQUENCE [LARGE SCALE GENOMIC DNA]</scope>
    <source>
        <strain evidence="10">BGI_N303</strain>
    </source>
</reference>
<dbReference type="Pfam" id="PF13087">
    <property type="entry name" value="AAA_12"/>
    <property type="match status" value="1"/>
</dbReference>
<sequence length="1783" mass="203505">NEGRGRRYQGGQAQEGATELKNRQENKGRERRMQPQENPHLYQNHIPGGVQLSEKPRQVKRIGYRFLESLLQKDPSEVVITLASSLGLKELLSQTAMKPSFLELICQVIKKACSSRVDRQSVQQLLGEVKESNFLKICLPQYVSDMVTETEPAVRYQYPVHIANIVSLLQDLISIFPSSSVQKISILLTVLQASINALRDSGVDITEETEKNLNKVQMLMQHLQEKKREGTLRADNYTLMQPQTDGEEGTYRTMTIYPTYDEVHHDGKPFLRPNIVSGRYDSTSIYLDTHFRLLREDFVRPLREGILELLQSFGDKGLRKKKFDDIRIYFDARIITPLCSLTGIVYKVQFDIKPLKYVRWQNSKRLLYGSLICMSKDRFETCLFATVSNRDNIDLACGIVQLCFNAQNQALLADVRPSDSFLMVETTAYFEAYRHVLEGLQEIQEDDIPFQKYIVECDTQVKKPTYLTMSTAYNFAPLMEDPLSDEVMNPGVLRGQSVCVLDPKQWPSMETLRLDESQMQALNLALTKELAIIQGPPGTGKTFVGLKIVQALLTNKHVWQCTGQKSPILVVCYTNHALDQFLEGIYTFQKHGMVRVGGRSTSEVLKQFTLKELRKKCEFRYNLPLHLRRAYVNITAEMKQAEQQLHEVAKHLECTMHGVLHERHLEACIAPQHWDSLMNGLDDKEFYNSALRHSVILEWLGLGVTVFTQNAAENVGAENPGSLQEEEEEWEDEAEEELLEIPEEADLIQADRVIEDEEAAKPQGGKEEEHRAVHELASVLLAMRLEDQEEEAPQLQQTVMQWEITTAQRKKMKQRMKLELRKLSAMTELEANTIRDLWQLDLSSRWKLYRLWLQTYQGVIRQRILQHEQQYQAAAERLTELRLQEDLCILKEAEVVGMTTTGAAKYHQLLQKIKAQIVVVEEAAEVLEAHTITTMTKACQHLILIGDHQQLRPSANVYDLAKNFNLEVSLFERLLKINFPFVCLKYQHRMRPEIAQLLTPHIYRELENHPSVLKYENIKGVSSNLFFVEHDFPEQQIQEGKSYQNPHEAQFVVELCKYFLCQDYLPSQITILTTYTGQLFCLRKLMPAKTFAGVKVNVVDKYQGEENDIILLSLVRSNKEERTGFLQIPNRICVALSRAKKGLYCIGNMRMLGKCPLWSKIIQTLQEKGHIGRSLVLFCQNHPETKTPVSTAADFSKVPEGGCNRPCEFRLSCGHVCTRACHPYDAQHKEYQCMKPCPKVLCADGHRCQRLCYEPCGPCMVIVEKTIFRCGHLQMVPCSTADSEFLCQEPCQRKFTLKCGHKQRVKCWITEQMKHDKSVECNAKCSVLLECGHICSGSCHTCFGGRFHRPCSSPCKRFLVCSHKCQQPCTTECPPCQRECQNRCIHSRCGKKCGEPCFPCAEPCEWQCQHYQCTNLCSEPCNRPRCNVPCAKLLRCGHLCSGLCGEPCPKKCLVCDREELTQIFFGFEEDSDARFVQLEDCGHVFESQGLDHYMDEDDDVIKLKVCPMCQTPIRKNLRYGTIVKRRLHEIEQVKEKIQGPAQEIESSRQRLQAALAENAVLHQMLPLKYRMLEEKLNASNLSTKSIGLIENQLYFYEHVANLTNSIRKIDVNEWKGVTKRLDEVQEWLDKPRLCFTGQEVSDLQSELHRLTCLLSLLAWCKGASGMITPVLVPEIARAREVLEGTKKFTAEDEAAVKAKLEQLYAAFPVSGLGISDEERVQIVRAIGCPRGHWFKCRNGHVYVIGECGGAMERGECPECHEVIGGANHALASGNSLAPEMAGA</sequence>
<feature type="non-terminal residue" evidence="10">
    <location>
        <position position="1783"/>
    </location>
</feature>
<keyword evidence="11" id="KW-1185">Reference proteome</keyword>
<dbReference type="InterPro" id="IPR047187">
    <property type="entry name" value="SF1_C_Upf1"/>
</dbReference>
<keyword evidence="5" id="KW-0863">Zinc-finger</keyword>
<evidence type="ECO:0000256" key="3">
    <source>
        <dbReference type="ARBA" id="ARBA00022723"/>
    </source>
</evidence>
<dbReference type="Pfam" id="PF13086">
    <property type="entry name" value="AAA_11"/>
    <property type="match status" value="2"/>
</dbReference>
<dbReference type="GO" id="GO:0002376">
    <property type="term" value="P:immune system process"/>
    <property type="evidence" value="ECO:0007669"/>
    <property type="project" value="UniProtKB-KW"/>
</dbReference>
<evidence type="ECO:0000256" key="1">
    <source>
        <dbReference type="ARBA" id="ARBA00004496"/>
    </source>
</evidence>
<keyword evidence="2" id="KW-0963">Cytoplasm</keyword>